<dbReference type="NCBIfam" id="NF033547">
    <property type="entry name" value="transpos_IS1595"/>
    <property type="match status" value="1"/>
</dbReference>
<dbReference type="Pfam" id="PF12760">
    <property type="entry name" value="Zn_ribbon_IS1595"/>
    <property type="match status" value="1"/>
</dbReference>
<evidence type="ECO:0000313" key="3">
    <source>
        <dbReference type="Proteomes" id="UP000308054"/>
    </source>
</evidence>
<dbReference type="InterPro" id="IPR024442">
    <property type="entry name" value="Transposase_Zn_ribbon"/>
</dbReference>
<proteinExistence type="predicted"/>
<gene>
    <name evidence="2" type="ORF">E5163_09040</name>
</gene>
<dbReference type="Pfam" id="PF12762">
    <property type="entry name" value="DDE_Tnp_IS1595"/>
    <property type="match status" value="1"/>
</dbReference>
<name>A0A4S2H1F4_9PROT</name>
<accession>A0A4S2H1F4</accession>
<reference evidence="2 3" key="1">
    <citation type="journal article" date="2017" name="Int. J. Syst. Evol. Microbiol.">
        <title>Marinicauda algicola sp. nov., isolated from a marine red alga Rhodosorus marinus.</title>
        <authorList>
            <person name="Jeong S.E."/>
            <person name="Jeon S.H."/>
            <person name="Chun B.H."/>
            <person name="Kim D.W."/>
            <person name="Jeon C.O."/>
        </authorList>
    </citation>
    <scope>NUCLEOTIDE SEQUENCE [LARGE SCALE GENOMIC DNA]</scope>
    <source>
        <strain evidence="2 3">JCM 31718</strain>
    </source>
</reference>
<keyword evidence="3" id="KW-1185">Reference proteome</keyword>
<dbReference type="InterPro" id="IPR024445">
    <property type="entry name" value="Tnp_ISXO2-like"/>
</dbReference>
<organism evidence="2 3">
    <name type="scientific">Marinicauda algicola</name>
    <dbReference type="NCBI Taxonomy" id="2029849"/>
    <lineage>
        <taxon>Bacteria</taxon>
        <taxon>Pseudomonadati</taxon>
        <taxon>Pseudomonadota</taxon>
        <taxon>Alphaproteobacteria</taxon>
        <taxon>Maricaulales</taxon>
        <taxon>Maricaulaceae</taxon>
        <taxon>Marinicauda</taxon>
    </lineage>
</organism>
<feature type="domain" description="ISXO2-like transposase" evidence="1">
    <location>
        <begin position="138"/>
        <end position="287"/>
    </location>
</feature>
<dbReference type="AlphaFoldDB" id="A0A4S2H1F4"/>
<protein>
    <submittedName>
        <fullName evidence="2">IS1595 family transposase</fullName>
    </submittedName>
</protein>
<comment type="caution">
    <text evidence="2">The sequence shown here is derived from an EMBL/GenBank/DDBJ whole genome shotgun (WGS) entry which is preliminary data.</text>
</comment>
<evidence type="ECO:0000313" key="2">
    <source>
        <dbReference type="EMBL" id="TGY89253.1"/>
    </source>
</evidence>
<dbReference type="EMBL" id="SRXW01000002">
    <property type="protein sequence ID" value="TGY89253.1"/>
    <property type="molecule type" value="Genomic_DNA"/>
</dbReference>
<evidence type="ECO:0000259" key="1">
    <source>
        <dbReference type="SMART" id="SM01126"/>
    </source>
</evidence>
<dbReference type="Proteomes" id="UP000308054">
    <property type="component" value="Unassembled WGS sequence"/>
</dbReference>
<dbReference type="OrthoDB" id="271821at2"/>
<dbReference type="RefSeq" id="WP_135995793.1">
    <property type="nucleotide sequence ID" value="NZ_CP071057.1"/>
</dbReference>
<sequence length="319" mass="36476">MAQHFLLSAKFRDFSWQGLYDLTEEEAYQEFCAIRFAENDGHAFCPHCGCCDAYALKTRRVFKCGACKKQFSATSKTIFADRKLPFKKLLIAIALFAMPSCGLNTVDFSADLNVQYKTAFVLAQKLREFMRKHNEGLELGGAVAVDGSQWGGFIRPKNVRKEPTDHFKVPYTNPKREKYAVAIREKRQNGKVKVFIGHEQKIGPQVVYATIYGGTEVHTDAGAWWNDFEVEYDHHVINHRTQFTSPEACTNTVESFFAHMEKIQQEYGAIAKQQFEGFVFEGAWRLNHAKATRNERFRGLVAAVAMSGESRMRGYWGRY</sequence>
<dbReference type="SMART" id="SM01126">
    <property type="entry name" value="DDE_Tnp_IS1595"/>
    <property type="match status" value="1"/>
</dbReference>